<accession>A0A831K655</accession>
<dbReference type="Pfam" id="PF16363">
    <property type="entry name" value="GDP_Man_Dehyd"/>
    <property type="match status" value="1"/>
</dbReference>
<sequence>VRAWHETYGLPVLITNCSNNYGPYQFPEKLVPLIILNALAGKPLPVYGKGDQIRDWLYVDDHARGLMRVLEQGRVGETYNIGGHNEKTNLDVVKTLCAILDQKHPEHPGDIDSYEELITHVADRPGHDQRYAIDADKIERELGWVPLETFETGMTKTVDWYLDNDHWCQRVLDGSYRGERLGVIT</sequence>
<feature type="non-terminal residue" evidence="2">
    <location>
        <position position="1"/>
    </location>
</feature>
<dbReference type="EMBL" id="DRCV01000277">
    <property type="protein sequence ID" value="HDK38586.1"/>
    <property type="molecule type" value="Genomic_DNA"/>
</dbReference>
<reference evidence="2" key="1">
    <citation type="journal article" date="2020" name="mSystems">
        <title>Genome- and Community-Level Interaction Insights into Carbon Utilization and Element Cycling Functions of Hydrothermarchaeota in Hydrothermal Sediment.</title>
        <authorList>
            <person name="Zhou Z."/>
            <person name="Liu Y."/>
            <person name="Xu W."/>
            <person name="Pan J."/>
            <person name="Luo Z.H."/>
            <person name="Li M."/>
        </authorList>
    </citation>
    <scope>NUCLEOTIDE SEQUENCE [LARGE SCALE GENOMIC DNA]</scope>
    <source>
        <strain evidence="2">HyVt-26</strain>
    </source>
</reference>
<organism evidence="2">
    <name type="scientific">Thiolapillus brandeum</name>
    <dbReference type="NCBI Taxonomy" id="1076588"/>
    <lineage>
        <taxon>Bacteria</taxon>
        <taxon>Pseudomonadati</taxon>
        <taxon>Pseudomonadota</taxon>
        <taxon>Gammaproteobacteria</taxon>
        <taxon>Chromatiales</taxon>
        <taxon>Sedimenticolaceae</taxon>
        <taxon>Thiolapillus</taxon>
    </lineage>
</organism>
<feature type="domain" description="NAD(P)-binding" evidence="1">
    <location>
        <begin position="1"/>
        <end position="156"/>
    </location>
</feature>
<evidence type="ECO:0000259" key="1">
    <source>
        <dbReference type="Pfam" id="PF16363"/>
    </source>
</evidence>
<proteinExistence type="predicted"/>
<name>A0A831K655_9GAMM</name>
<dbReference type="SUPFAM" id="SSF51735">
    <property type="entry name" value="NAD(P)-binding Rossmann-fold domains"/>
    <property type="match status" value="1"/>
</dbReference>
<dbReference type="Gene3D" id="3.40.50.720">
    <property type="entry name" value="NAD(P)-binding Rossmann-like Domain"/>
    <property type="match status" value="1"/>
</dbReference>
<dbReference type="InterPro" id="IPR036291">
    <property type="entry name" value="NAD(P)-bd_dom_sf"/>
</dbReference>
<gene>
    <name evidence="2" type="ORF">ENG92_06185</name>
</gene>
<dbReference type="AlphaFoldDB" id="A0A831K655"/>
<comment type="caution">
    <text evidence="2">The sequence shown here is derived from an EMBL/GenBank/DDBJ whole genome shotgun (WGS) entry which is preliminary data.</text>
</comment>
<protein>
    <submittedName>
        <fullName evidence="2">NAD-dependent epimerase/dehydratase family protein</fullName>
    </submittedName>
</protein>
<dbReference type="PANTHER" id="PTHR43000">
    <property type="entry name" value="DTDP-D-GLUCOSE 4,6-DEHYDRATASE-RELATED"/>
    <property type="match status" value="1"/>
</dbReference>
<evidence type="ECO:0000313" key="2">
    <source>
        <dbReference type="EMBL" id="HDK38586.1"/>
    </source>
</evidence>
<dbReference type="InterPro" id="IPR016040">
    <property type="entry name" value="NAD(P)-bd_dom"/>
</dbReference>
<dbReference type="Proteomes" id="UP000885822">
    <property type="component" value="Unassembled WGS sequence"/>
</dbReference>
<dbReference type="Gene3D" id="3.90.25.10">
    <property type="entry name" value="UDP-galactose 4-epimerase, domain 1"/>
    <property type="match status" value="1"/>
</dbReference>